<evidence type="ECO:0000313" key="3">
    <source>
        <dbReference type="EMBL" id="KAF2077276.1"/>
    </source>
</evidence>
<dbReference type="FunFam" id="3.30.160.20:FF:000046">
    <property type="entry name" value="Peptidyl-tRNA hydrolase ICT1"/>
    <property type="match status" value="1"/>
</dbReference>
<dbReference type="GO" id="GO:0005762">
    <property type="term" value="C:mitochondrial large ribosomal subunit"/>
    <property type="evidence" value="ECO:0007669"/>
    <property type="project" value="TreeGrafter"/>
</dbReference>
<keyword evidence="4" id="KW-1185">Reference proteome</keyword>
<dbReference type="Gene3D" id="3.30.160.20">
    <property type="match status" value="1"/>
</dbReference>
<dbReference type="EMBL" id="AJWJ01000033">
    <property type="protein sequence ID" value="KAF2077276.1"/>
    <property type="molecule type" value="Genomic_DNA"/>
</dbReference>
<dbReference type="Proteomes" id="UP000695562">
    <property type="component" value="Unassembled WGS sequence"/>
</dbReference>
<organism evidence="3 4">
    <name type="scientific">Polysphondylium violaceum</name>
    <dbReference type="NCBI Taxonomy" id="133409"/>
    <lineage>
        <taxon>Eukaryota</taxon>
        <taxon>Amoebozoa</taxon>
        <taxon>Evosea</taxon>
        <taxon>Eumycetozoa</taxon>
        <taxon>Dictyostelia</taxon>
        <taxon>Dictyosteliales</taxon>
        <taxon>Dictyosteliaceae</taxon>
        <taxon>Polysphondylium</taxon>
    </lineage>
</organism>
<dbReference type="GO" id="GO:0016150">
    <property type="term" value="F:translation release factor activity, codon nonspecific"/>
    <property type="evidence" value="ECO:0007669"/>
    <property type="project" value="TreeGrafter"/>
</dbReference>
<feature type="compositionally biased region" description="Polar residues" evidence="1">
    <location>
        <begin position="208"/>
        <end position="218"/>
    </location>
</feature>
<gene>
    <name evidence="3" type="ORF">CYY_001401</name>
</gene>
<dbReference type="PANTHER" id="PTHR11075:SF54">
    <property type="entry name" value="LARGE RIBOSOMAL SUBUNIT PROTEIN ML62"/>
    <property type="match status" value="1"/>
</dbReference>
<comment type="caution">
    <text evidence="3">The sequence shown here is derived from an EMBL/GenBank/DDBJ whole genome shotgun (WGS) entry which is preliminary data.</text>
</comment>
<dbReference type="PANTHER" id="PTHR11075">
    <property type="entry name" value="PEPTIDE CHAIN RELEASE FACTOR"/>
    <property type="match status" value="1"/>
</dbReference>
<reference evidence="3" key="1">
    <citation type="submission" date="2020-01" db="EMBL/GenBank/DDBJ databases">
        <title>Development of genomics and gene disruption for Polysphondylium violaceum indicates a role for the polyketide synthase stlB in stalk morphogenesis.</title>
        <authorList>
            <person name="Narita B."/>
            <person name="Kawabe Y."/>
            <person name="Kin K."/>
            <person name="Saito T."/>
            <person name="Gibbs R."/>
            <person name="Kuspa A."/>
            <person name="Muzny D."/>
            <person name="Queller D."/>
            <person name="Richards S."/>
            <person name="Strassman J."/>
            <person name="Sucgang R."/>
            <person name="Worley K."/>
            <person name="Schaap P."/>
        </authorList>
    </citation>
    <scope>NUCLEOTIDE SEQUENCE</scope>
    <source>
        <strain evidence="3">QSvi11</strain>
    </source>
</reference>
<feature type="region of interest" description="Disordered" evidence="1">
    <location>
        <begin position="196"/>
        <end position="218"/>
    </location>
</feature>
<evidence type="ECO:0000256" key="1">
    <source>
        <dbReference type="SAM" id="MobiDB-lite"/>
    </source>
</evidence>
<dbReference type="InterPro" id="IPR052104">
    <property type="entry name" value="Mito_Release_Factor_mL62"/>
</dbReference>
<sequence>MFRNILQVTNRYIINDILNIRGLQLQQHIQYSLLNQCFNSSNPSNVAFYSKSNHSIIKREVRKAREQIYLEDPENYYQPEKIQIPHEKIDLQFSRSSGAGGQNVNKVNTKAEIRFHLDKADWLPNYVKDNIKKDYKRYINNENEFVLTSEKHRYQHANIKEAFDKLEEIVDQASFIPKERIATEIPQYAIEKRLKDKAARKQTKQGRQKQSMSKYFDD</sequence>
<dbReference type="SUPFAM" id="SSF110916">
    <property type="entry name" value="Peptidyl-tRNA hydrolase domain-like"/>
    <property type="match status" value="1"/>
</dbReference>
<protein>
    <recommendedName>
        <fullName evidence="2">Prokaryotic-type class I peptide chain release factors domain-containing protein</fullName>
    </recommendedName>
</protein>
<feature type="domain" description="Prokaryotic-type class I peptide chain release factors" evidence="2">
    <location>
        <begin position="81"/>
        <end position="204"/>
    </location>
</feature>
<name>A0A8J4Q9E2_9MYCE</name>
<accession>A0A8J4Q9E2</accession>
<dbReference type="NCBIfam" id="NF006718">
    <property type="entry name" value="PRK09256.1"/>
    <property type="match status" value="1"/>
</dbReference>
<dbReference type="InterPro" id="IPR000352">
    <property type="entry name" value="Pep_chain_release_fac_I"/>
</dbReference>
<evidence type="ECO:0000313" key="4">
    <source>
        <dbReference type="Proteomes" id="UP000695562"/>
    </source>
</evidence>
<dbReference type="GO" id="GO:0004045">
    <property type="term" value="F:peptidyl-tRNA hydrolase activity"/>
    <property type="evidence" value="ECO:0007669"/>
    <property type="project" value="TreeGrafter"/>
</dbReference>
<dbReference type="OrthoDB" id="270639at2759"/>
<evidence type="ECO:0000259" key="2">
    <source>
        <dbReference type="Pfam" id="PF00472"/>
    </source>
</evidence>
<dbReference type="Pfam" id="PF00472">
    <property type="entry name" value="RF-1"/>
    <property type="match status" value="1"/>
</dbReference>
<proteinExistence type="predicted"/>
<dbReference type="GO" id="GO:0070126">
    <property type="term" value="P:mitochondrial translational termination"/>
    <property type="evidence" value="ECO:0007669"/>
    <property type="project" value="TreeGrafter"/>
</dbReference>
<dbReference type="AlphaFoldDB" id="A0A8J4Q9E2"/>